<dbReference type="EC" id="2.4.2.-" evidence="3"/>
<dbReference type="SUPFAM" id="SSF56235">
    <property type="entry name" value="N-terminal nucleophile aminohydrolases (Ntn hydrolases)"/>
    <property type="match status" value="1"/>
</dbReference>
<evidence type="ECO:0000259" key="2">
    <source>
        <dbReference type="PROSITE" id="PS51278"/>
    </source>
</evidence>
<proteinExistence type="predicted"/>
<feature type="domain" description="Glutamine amidotransferase type-2" evidence="2">
    <location>
        <begin position="2"/>
        <end position="261"/>
    </location>
</feature>
<dbReference type="PROSITE" id="PS51278">
    <property type="entry name" value="GATASE_TYPE_2"/>
    <property type="match status" value="1"/>
</dbReference>
<dbReference type="CDD" id="cd01908">
    <property type="entry name" value="YafJ"/>
    <property type="match status" value="1"/>
</dbReference>
<evidence type="ECO:0000256" key="1">
    <source>
        <dbReference type="ARBA" id="ARBA00022962"/>
    </source>
</evidence>
<evidence type="ECO:0000313" key="4">
    <source>
        <dbReference type="Proteomes" id="UP001302257"/>
    </source>
</evidence>
<sequence>MCQLLSMNCNSTASIQFSFTGFSERGGHTSDHVDGWGIAFYEPTGSRLFIDDKPAYESPLARFVKGYEIKSKTVVAHIRKATQGEVGLANCHPFQREWLGQTWFFANNGDLRNYYPELSGPYFPIGSTDSERAFCYLMQVLSRAFKDCVRPPAWTEVAEVLFEAIAPITRHGNFNFTLTNGDALFVHCSSSLYEVNRQHPFPKARLVDVDVEMDLSAVNGTNDRMVVVATEPLTVDEPWTALQTGELRVYVGGELAHARVNPAVERFLVPTVSMRTQAKP</sequence>
<gene>
    <name evidence="3" type="ORF">RAN89_16835</name>
</gene>
<organism evidence="3 4">
    <name type="scientific">Rhodoferax mekongensis</name>
    <dbReference type="NCBI Taxonomy" id="3068341"/>
    <lineage>
        <taxon>Bacteria</taxon>
        <taxon>Pseudomonadati</taxon>
        <taxon>Pseudomonadota</taxon>
        <taxon>Betaproteobacteria</taxon>
        <taxon>Burkholderiales</taxon>
        <taxon>Comamonadaceae</taxon>
        <taxon>Rhodoferax</taxon>
    </lineage>
</organism>
<dbReference type="InterPro" id="IPR029055">
    <property type="entry name" value="Ntn_hydrolases_N"/>
</dbReference>
<dbReference type="PANTHER" id="PTHR42824">
    <property type="entry name" value="GLUTAMINE AMIDOTRANSFERASE"/>
    <property type="match status" value="1"/>
</dbReference>
<dbReference type="RefSeq" id="WP_313867373.1">
    <property type="nucleotide sequence ID" value="NZ_CP132507.1"/>
</dbReference>
<keyword evidence="3" id="KW-0808">Transferase</keyword>
<evidence type="ECO:0000313" key="3">
    <source>
        <dbReference type="EMBL" id="WNO04536.1"/>
    </source>
</evidence>
<accession>A0ABZ0AY08</accession>
<dbReference type="InterPro" id="IPR026869">
    <property type="entry name" value="EgtC-like"/>
</dbReference>
<name>A0ABZ0AY08_9BURK</name>
<keyword evidence="1 3" id="KW-0315">Glutamine amidotransferase</keyword>
<dbReference type="PANTHER" id="PTHR42824:SF1">
    <property type="entry name" value="GLUTAMINE AMIDOTRANSFERASE YAFJ-RELATED"/>
    <property type="match status" value="1"/>
</dbReference>
<reference evidence="3 4" key="1">
    <citation type="submission" date="2023-08" db="EMBL/GenBank/DDBJ databases">
        <title>Rhodoferax potami sp. nov. and Rhodoferax mekongensis sp. nov., isolated from the Mekong River in Thailand.</title>
        <authorList>
            <person name="Kitikhun S."/>
            <person name="Charoenyingcharoen P."/>
            <person name="Siriarchawattana P."/>
            <person name="Likhitrattanapisal S."/>
            <person name="Nilsakha T."/>
            <person name="Chanpet A."/>
            <person name="Rattanawaree P."/>
            <person name="Ingsriswang S."/>
        </authorList>
    </citation>
    <scope>NUCLEOTIDE SEQUENCE [LARGE SCALE GENOMIC DNA]</scope>
    <source>
        <strain evidence="3 4">TBRC 17307</strain>
    </source>
</reference>
<dbReference type="Pfam" id="PF13230">
    <property type="entry name" value="GATase_4"/>
    <property type="match status" value="1"/>
</dbReference>
<dbReference type="GO" id="GO:0016757">
    <property type="term" value="F:glycosyltransferase activity"/>
    <property type="evidence" value="ECO:0007669"/>
    <property type="project" value="UniProtKB-KW"/>
</dbReference>
<dbReference type="EMBL" id="CP132507">
    <property type="protein sequence ID" value="WNO04536.1"/>
    <property type="molecule type" value="Genomic_DNA"/>
</dbReference>
<keyword evidence="3" id="KW-0328">Glycosyltransferase</keyword>
<protein>
    <submittedName>
        <fullName evidence="3">Class II glutamine amidotransferase</fullName>
        <ecNumber evidence="3">2.4.2.-</ecNumber>
    </submittedName>
</protein>
<keyword evidence="4" id="KW-1185">Reference proteome</keyword>
<dbReference type="Proteomes" id="UP001302257">
    <property type="component" value="Chromosome"/>
</dbReference>
<dbReference type="Gene3D" id="3.60.20.10">
    <property type="entry name" value="Glutamine Phosphoribosylpyrophosphate, subunit 1, domain 1"/>
    <property type="match status" value="1"/>
</dbReference>
<dbReference type="InterPro" id="IPR017932">
    <property type="entry name" value="GATase_2_dom"/>
</dbReference>